<dbReference type="Proteomes" id="UP001157418">
    <property type="component" value="Unassembled WGS sequence"/>
</dbReference>
<gene>
    <name evidence="2" type="ORF">LVIROSA_LOCUS9509</name>
</gene>
<proteinExistence type="predicted"/>
<evidence type="ECO:0000313" key="2">
    <source>
        <dbReference type="EMBL" id="CAH1422157.1"/>
    </source>
</evidence>
<dbReference type="EMBL" id="CAKMRJ010001112">
    <property type="protein sequence ID" value="CAH1422157.1"/>
    <property type="molecule type" value="Genomic_DNA"/>
</dbReference>
<dbReference type="AlphaFoldDB" id="A0AAU9M609"/>
<organism evidence="2 3">
    <name type="scientific">Lactuca virosa</name>
    <dbReference type="NCBI Taxonomy" id="75947"/>
    <lineage>
        <taxon>Eukaryota</taxon>
        <taxon>Viridiplantae</taxon>
        <taxon>Streptophyta</taxon>
        <taxon>Embryophyta</taxon>
        <taxon>Tracheophyta</taxon>
        <taxon>Spermatophyta</taxon>
        <taxon>Magnoliopsida</taxon>
        <taxon>eudicotyledons</taxon>
        <taxon>Gunneridae</taxon>
        <taxon>Pentapetalae</taxon>
        <taxon>asterids</taxon>
        <taxon>campanulids</taxon>
        <taxon>Asterales</taxon>
        <taxon>Asteraceae</taxon>
        <taxon>Cichorioideae</taxon>
        <taxon>Cichorieae</taxon>
        <taxon>Lactucinae</taxon>
        <taxon>Lactuca</taxon>
    </lineage>
</organism>
<accession>A0AAU9M609</accession>
<protein>
    <submittedName>
        <fullName evidence="2">Uncharacterized protein</fullName>
    </submittedName>
</protein>
<feature type="compositionally biased region" description="Acidic residues" evidence="1">
    <location>
        <begin position="238"/>
        <end position="252"/>
    </location>
</feature>
<name>A0AAU9M609_9ASTR</name>
<reference evidence="2 3" key="1">
    <citation type="submission" date="2022-01" db="EMBL/GenBank/DDBJ databases">
        <authorList>
            <person name="Xiong W."/>
            <person name="Schranz E."/>
        </authorList>
    </citation>
    <scope>NUCLEOTIDE SEQUENCE [LARGE SCALE GENOMIC DNA]</scope>
</reference>
<feature type="region of interest" description="Disordered" evidence="1">
    <location>
        <begin position="238"/>
        <end position="261"/>
    </location>
</feature>
<evidence type="ECO:0000313" key="3">
    <source>
        <dbReference type="Proteomes" id="UP001157418"/>
    </source>
</evidence>
<evidence type="ECO:0000256" key="1">
    <source>
        <dbReference type="SAM" id="MobiDB-lite"/>
    </source>
</evidence>
<comment type="caution">
    <text evidence="2">The sequence shown here is derived from an EMBL/GenBank/DDBJ whole genome shotgun (WGS) entry which is preliminary data.</text>
</comment>
<keyword evidence="3" id="KW-1185">Reference proteome</keyword>
<sequence length="261" mass="29340">MKSMVRKVVDAFNGTRLKALLGDEHEDRMDVDIVSGHAMEGEKADEEMNQMLTEVTKTMGKDLLSVEKHNSVMNGDGTTNAKLRMESMSPKILKPPRMCNSKGQVEDQCGLNDKYVGMEVVVYNGNSDELKYSKGIDVKVYVVVKKTKEVKQEGQQGICMGNKRRFRVHLEDARTIAKNINIHANVIECWSVLLNKLEESFFPIVEGNYYLICFNLRSFSILIIDHKRVVGTVDLSEEGEDTDEKECGDVEQEVSGIQPSG</sequence>